<evidence type="ECO:0000313" key="1">
    <source>
        <dbReference type="EMBL" id="AFF60408.1"/>
    </source>
</evidence>
<proteinExistence type="evidence at transcript level"/>
<accession>I6PA29</accession>
<protein>
    <submittedName>
        <fullName evidence="1">Golden 2-like 2 transcription factor</fullName>
    </submittedName>
</protein>
<reference evidence="1" key="2">
    <citation type="journal article" date="2012" name="Science">
        <title>Uniform ripening encodes a Golden 2-like transcription factor regulating tomato fruit chloroplast development.</title>
        <authorList>
            <person name="Powell A.L."/>
            <person name="Nguyen C.V."/>
            <person name="Hill T."/>
            <person name="Cheng K.L."/>
            <person name="Figueroa-Balderas R."/>
            <person name="Aktas H."/>
            <person name="Ashrafi H."/>
            <person name="Pons C."/>
            <person name="Fernandez-Munoz R."/>
            <person name="Vicente A."/>
            <person name="Lopez-Baltazar J."/>
            <person name="Barry C.S."/>
            <person name="Liu Y."/>
            <person name="Chetelat R."/>
            <person name="Granell A."/>
            <person name="Van Deynze A."/>
            <person name="Giovannoni J.J."/>
            <person name="Bennett A.B."/>
        </authorList>
    </citation>
    <scope>NUCLEOTIDE SEQUENCE</scope>
</reference>
<dbReference type="AlphaFoldDB" id="I6PA29"/>
<name>I6PA29_SOLLC</name>
<sequence>MLALSSSLSYKNERENYDLFQDFSHGNLIDTINFDDFFDEINGGDLLPDFEIFCEEPAIHGNMKSKSKEAKKII</sequence>
<gene>
    <name evidence="1" type="primary">GLK2</name>
</gene>
<organism evidence="1">
    <name type="scientific">Solanum lycopersicum</name>
    <name type="common">Tomato</name>
    <name type="synonym">Lycopersicon esculentum</name>
    <dbReference type="NCBI Taxonomy" id="4081"/>
    <lineage>
        <taxon>Eukaryota</taxon>
        <taxon>Viridiplantae</taxon>
        <taxon>Streptophyta</taxon>
        <taxon>Embryophyta</taxon>
        <taxon>Tracheophyta</taxon>
        <taxon>Spermatophyta</taxon>
        <taxon>Magnoliopsida</taxon>
        <taxon>eudicotyledons</taxon>
        <taxon>Gunneridae</taxon>
        <taxon>Pentapetalae</taxon>
        <taxon>asterids</taxon>
        <taxon>lamiids</taxon>
        <taxon>Solanales</taxon>
        <taxon>Solanaceae</taxon>
        <taxon>Solanoideae</taxon>
        <taxon>Solaneae</taxon>
        <taxon>Solanum</taxon>
        <taxon>Solanum subgen. Lycopersicon</taxon>
    </lineage>
</organism>
<reference evidence="1" key="1">
    <citation type="submission" date="2011-04" db="EMBL/GenBank/DDBJ databases">
        <authorList>
            <person name="Powell A.L.T."/>
            <person name="Vincente A."/>
            <person name="Figueroa-Balderas R."/>
            <person name="Lopez-Baltaza J."/>
            <person name="Lam Cheng K."/>
            <person name="Ashrafi H."/>
            <person name="Hill T."/>
            <person name="Cantu D."/>
            <person name="Van Deynze A."/>
            <person name="Bennett A.B."/>
        </authorList>
    </citation>
    <scope>NUCLEOTIDE SEQUENCE</scope>
</reference>
<dbReference type="EMBL" id="JF807947">
    <property type="protein sequence ID" value="AFF60408.1"/>
    <property type="molecule type" value="mRNA"/>
</dbReference>